<dbReference type="EMBL" id="LJIJ01000012">
    <property type="protein sequence ID" value="ODN05985.1"/>
    <property type="molecule type" value="Genomic_DNA"/>
</dbReference>
<dbReference type="OMA" id="ANNSRER"/>
<protein>
    <recommendedName>
        <fullName evidence="3">Zinc metalloproteinase</fullName>
    </recommendedName>
</protein>
<comment type="caution">
    <text evidence="1">The sequence shown here is derived from an EMBL/GenBank/DDBJ whole genome shotgun (WGS) entry which is preliminary data.</text>
</comment>
<name>A0A1D2NLK9_ORCCI</name>
<dbReference type="InterPro" id="IPR053002">
    <property type="entry name" value="Metalloproteinase_M10B"/>
</dbReference>
<dbReference type="OrthoDB" id="74460at2759"/>
<organism evidence="1 2">
    <name type="scientific">Orchesella cincta</name>
    <name type="common">Springtail</name>
    <name type="synonym">Podura cincta</name>
    <dbReference type="NCBI Taxonomy" id="48709"/>
    <lineage>
        <taxon>Eukaryota</taxon>
        <taxon>Metazoa</taxon>
        <taxon>Ecdysozoa</taxon>
        <taxon>Arthropoda</taxon>
        <taxon>Hexapoda</taxon>
        <taxon>Collembola</taxon>
        <taxon>Entomobryomorpha</taxon>
        <taxon>Entomobryoidea</taxon>
        <taxon>Orchesellidae</taxon>
        <taxon>Orchesellinae</taxon>
        <taxon>Orchesella</taxon>
    </lineage>
</organism>
<dbReference type="AlphaFoldDB" id="A0A1D2NLK9"/>
<dbReference type="PANTHER" id="PTHR21054:SF2">
    <property type="entry name" value="MIP04191P"/>
    <property type="match status" value="1"/>
</dbReference>
<evidence type="ECO:0008006" key="3">
    <source>
        <dbReference type="Google" id="ProtNLM"/>
    </source>
</evidence>
<sequence length="555" mass="61719">IPSVSLLISAPQDHSGGRFWDDEEATPVTLQNYYRDQNVYHSDIIILKGQLTFEALGEEDQGRSGGGFGASAAAGGGGAGAIPFEIRHRKCVHQEELVVPYLNYRNRIVAVLKLSHGANEIRLCDKETGSVFDEFTLNYHPEEVSNQHYVKILNVISANNSRERNVEESEDEAFAISQKLKLGLSLVQTLFAEKLYENGFGRRSFRLKDQTPYFEDFEVSLSTEEILQLSTSDLWEYIAKEIRGRDKVWNKRCKYVAFVSHPWKIHYEHLHPHSHDDGSSTGKMALGGGGLAVIGTSFLPVWPDSVEKILDTIFSEKKLWNAELDNCAARFGAVDRTEGSLYAASVGSVLHEMGHIFDLGHTDAGLMGSQFNRIDTCLSPVLSYPPVCELFRSKLGSDVCPMRPKIGLPTNGCLSEDLLSIGISCATLLYFHKWFQPNSSNDSGDSEANIVLSKNKVVSKHSTLVTLQVRDTEDERLLKSWTFIEKTSREDSDTVALSPLKEFTLAKNHIPIPVCEGGDTNKALVVAEDCDGNLLKAVVSRDLLSESFTVIRRRT</sequence>
<dbReference type="PANTHER" id="PTHR21054">
    <property type="entry name" value="ZINC METALLOPROTEINASE-RELATED"/>
    <property type="match status" value="1"/>
</dbReference>
<feature type="non-terminal residue" evidence="1">
    <location>
        <position position="1"/>
    </location>
</feature>
<dbReference type="Proteomes" id="UP000094527">
    <property type="component" value="Unassembled WGS sequence"/>
</dbReference>
<accession>A0A1D2NLK9</accession>
<evidence type="ECO:0000313" key="2">
    <source>
        <dbReference type="Proteomes" id="UP000094527"/>
    </source>
</evidence>
<dbReference type="Pfam" id="PF12044">
    <property type="entry name" value="Metallopep"/>
    <property type="match status" value="1"/>
</dbReference>
<gene>
    <name evidence="1" type="ORF">Ocin01_00722</name>
</gene>
<keyword evidence="2" id="KW-1185">Reference proteome</keyword>
<dbReference type="InterPro" id="IPR021917">
    <property type="entry name" value="Unchr_Zn-peptidase-like"/>
</dbReference>
<reference evidence="1 2" key="1">
    <citation type="journal article" date="2016" name="Genome Biol. Evol.">
        <title>Gene Family Evolution Reflects Adaptation to Soil Environmental Stressors in the Genome of the Collembolan Orchesella cincta.</title>
        <authorList>
            <person name="Faddeeva-Vakhrusheva A."/>
            <person name="Derks M.F."/>
            <person name="Anvar S.Y."/>
            <person name="Agamennone V."/>
            <person name="Suring W."/>
            <person name="Smit S."/>
            <person name="van Straalen N.M."/>
            <person name="Roelofs D."/>
        </authorList>
    </citation>
    <scope>NUCLEOTIDE SEQUENCE [LARGE SCALE GENOMIC DNA]</scope>
    <source>
        <tissue evidence="1">Mixed pool</tissue>
    </source>
</reference>
<proteinExistence type="predicted"/>
<evidence type="ECO:0000313" key="1">
    <source>
        <dbReference type="EMBL" id="ODN05985.1"/>
    </source>
</evidence>